<dbReference type="Pfam" id="PF00514">
    <property type="entry name" value="Arm"/>
    <property type="match status" value="1"/>
</dbReference>
<evidence type="ECO:0000313" key="3">
    <source>
        <dbReference type="Proteomes" id="UP000620124"/>
    </source>
</evidence>
<dbReference type="Pfam" id="PF23227">
    <property type="entry name" value="HEAT_MROH2B_C"/>
    <property type="match status" value="1"/>
</dbReference>
<dbReference type="Proteomes" id="UP000620124">
    <property type="component" value="Unassembled WGS sequence"/>
</dbReference>
<reference evidence="2" key="1">
    <citation type="submission" date="2020-05" db="EMBL/GenBank/DDBJ databases">
        <title>Mycena genomes resolve the evolution of fungal bioluminescence.</title>
        <authorList>
            <person name="Tsai I.J."/>
        </authorList>
    </citation>
    <scope>NUCLEOTIDE SEQUENCE</scope>
    <source>
        <strain evidence="2">CCC161011</strain>
    </source>
</reference>
<protein>
    <recommendedName>
        <fullName evidence="1">Maestro/Maestro-like HEAT-repeats domain-containing protein</fullName>
    </recommendedName>
</protein>
<organism evidence="2 3">
    <name type="scientific">Mycena venus</name>
    <dbReference type="NCBI Taxonomy" id="2733690"/>
    <lineage>
        <taxon>Eukaryota</taxon>
        <taxon>Fungi</taxon>
        <taxon>Dikarya</taxon>
        <taxon>Basidiomycota</taxon>
        <taxon>Agaricomycotina</taxon>
        <taxon>Agaricomycetes</taxon>
        <taxon>Agaricomycetidae</taxon>
        <taxon>Agaricales</taxon>
        <taxon>Marasmiineae</taxon>
        <taxon>Mycenaceae</taxon>
        <taxon>Mycena</taxon>
    </lineage>
</organism>
<dbReference type="PANTHER" id="PTHR23314:SF0">
    <property type="entry name" value="SPERM-ASSOCIATED ANTIGEN 6"/>
    <property type="match status" value="1"/>
</dbReference>
<dbReference type="InterPro" id="IPR055406">
    <property type="entry name" value="HEAT_Maestro"/>
</dbReference>
<accession>A0A8H6XZC0</accession>
<dbReference type="Gene3D" id="1.25.10.10">
    <property type="entry name" value="Leucine-rich Repeat Variant"/>
    <property type="match status" value="5"/>
</dbReference>
<dbReference type="SMART" id="SM00185">
    <property type="entry name" value="ARM"/>
    <property type="match status" value="12"/>
</dbReference>
<dbReference type="PANTHER" id="PTHR23314">
    <property type="entry name" value="SPERM-ASSOCIATED ANTIGEN 6 ARMADILLO REPEAT-CONTAINING"/>
    <property type="match status" value="1"/>
</dbReference>
<dbReference type="SUPFAM" id="SSF48371">
    <property type="entry name" value="ARM repeat"/>
    <property type="match status" value="2"/>
</dbReference>
<dbReference type="InterPro" id="IPR016024">
    <property type="entry name" value="ARM-type_fold"/>
</dbReference>
<dbReference type="EMBL" id="JACAZI010000010">
    <property type="protein sequence ID" value="KAF7350393.1"/>
    <property type="molecule type" value="Genomic_DNA"/>
</dbReference>
<dbReference type="OrthoDB" id="7537227at2759"/>
<dbReference type="GO" id="GO:0015630">
    <property type="term" value="C:microtubule cytoskeleton"/>
    <property type="evidence" value="ECO:0007669"/>
    <property type="project" value="TreeGrafter"/>
</dbReference>
<feature type="domain" description="Maestro/Maestro-like HEAT-repeats" evidence="1">
    <location>
        <begin position="345"/>
        <end position="490"/>
    </location>
</feature>
<keyword evidence="3" id="KW-1185">Reference proteome</keyword>
<dbReference type="GO" id="GO:0008017">
    <property type="term" value="F:microtubule binding"/>
    <property type="evidence" value="ECO:0007669"/>
    <property type="project" value="TreeGrafter"/>
</dbReference>
<name>A0A8H6XZC0_9AGAR</name>
<dbReference type="InterPro" id="IPR011989">
    <property type="entry name" value="ARM-like"/>
</dbReference>
<gene>
    <name evidence="2" type="ORF">MVEN_01344100</name>
</gene>
<proteinExistence type="predicted"/>
<evidence type="ECO:0000259" key="1">
    <source>
        <dbReference type="Pfam" id="PF23227"/>
    </source>
</evidence>
<sequence length="786" mass="85808">MLPLARQDTRPSIHSWWSDRNPGLWGPTINIHAMAKPLMRWMYHRQALQFIRENRDSPLSTETLEIYSSYFPLEYVFWSTKTAILSELAERASDIDNARIVADSPILKYIAHMLGSPDVEARNSSCRLLEGLVRHEYTIPAILGLNSCERLACLLRDEDSRVVYGAMVTLSRIACYVDGAQAIVDAETLDLVPELLKSPSLGMREWACELMNKIASHKSAITAAFVLQLVSLLSNEDYVVAEGAVEALTQLVRPVDGAQAILDAKALEHVLELLKSQSRAVRKRTCELVNNLTSYGSAITAAVVLQLVSLLSNKDSIVTEGAVEALTQIARPVDGAQAILDAKALEHVLELLKSPSPVIRKLTYKLVDNLASHRSATAAVIVHQLVSLLSNEDYGVIKRVVHALDKIAHSSDGAQAIVDAKALDLILELLETPSRNIRRWACGLVGNLACHESTIVAVLALKPFQTLVTLLSDEDSEVVDWAVYALSQIAHSSSQIAHPPDGAQAIVDAGALDHVLALLQSPKPNIRKCTCVLAGNLASHDSTRAAILALRPVQTLVSSLRRVKILGFDAVLTSNSNENNYDVIESAMYALSRIGFWLDGAEAIVDAKALNHIPELLDSPSPTIRKYTCELVGSIARHESTVLAVLELKTSERLLTLLWDNEVVGFAATALSQIARRPDGALVIVAATTLNQILLLLKSQILEVRNLLGELASHQSAVRAILKLKPCTRLVSLLREPATCPGAIFALRAISEWPDGVSALANTDIFWELQEFLVMSEDAQSQAQKD</sequence>
<evidence type="ECO:0000313" key="2">
    <source>
        <dbReference type="EMBL" id="KAF7350393.1"/>
    </source>
</evidence>
<comment type="caution">
    <text evidence="2">The sequence shown here is derived from an EMBL/GenBank/DDBJ whole genome shotgun (WGS) entry which is preliminary data.</text>
</comment>
<dbReference type="InterPro" id="IPR000225">
    <property type="entry name" value="Armadillo"/>
</dbReference>
<dbReference type="GO" id="GO:0003341">
    <property type="term" value="P:cilium movement"/>
    <property type="evidence" value="ECO:0007669"/>
    <property type="project" value="TreeGrafter"/>
</dbReference>
<dbReference type="AlphaFoldDB" id="A0A8H6XZC0"/>